<feature type="transmembrane region" description="Helical" evidence="7">
    <location>
        <begin position="95"/>
        <end position="118"/>
    </location>
</feature>
<keyword evidence="2" id="KW-0813">Transport</keyword>
<dbReference type="RefSeq" id="WP_142659140.1">
    <property type="nucleotide sequence ID" value="NZ_CABFVA020000010.1"/>
</dbReference>
<dbReference type="GO" id="GO:0022857">
    <property type="term" value="F:transmembrane transporter activity"/>
    <property type="evidence" value="ECO:0007669"/>
    <property type="project" value="InterPro"/>
</dbReference>
<evidence type="ECO:0000259" key="8">
    <source>
        <dbReference type="PROSITE" id="PS50850"/>
    </source>
</evidence>
<feature type="non-terminal residue" evidence="9">
    <location>
        <position position="1"/>
    </location>
</feature>
<evidence type="ECO:0000256" key="2">
    <source>
        <dbReference type="ARBA" id="ARBA00022448"/>
    </source>
</evidence>
<dbReference type="Gene3D" id="1.20.1250.20">
    <property type="entry name" value="MFS general substrate transporter like domains"/>
    <property type="match status" value="1"/>
</dbReference>
<keyword evidence="10" id="KW-1185">Reference proteome</keyword>
<dbReference type="OrthoDB" id="102502at2"/>
<dbReference type="PANTHER" id="PTHR23501">
    <property type="entry name" value="MAJOR FACILITATOR SUPERFAMILY"/>
    <property type="match status" value="1"/>
</dbReference>
<dbReference type="Pfam" id="PF07690">
    <property type="entry name" value="MFS_1"/>
    <property type="match status" value="1"/>
</dbReference>
<sequence>LGRRFGRRNLLLACIVIFTISSAACGAASNLGTLILFRILQGAGGGGLQPISQAILLESFPPSKRGQAMGLFALGVVVAPILGPLLGGWLTDNVNWRWCFFINLPVGLLAILLSALFVEDPPYLRNNRPTKVDVWGLFFLTIWLGCMQVLLDKGQEDDWFGAVWLRWMAGLSFLGLIGFVIRELSAREPLVDLRILKDKSFATGVSLVFLIGIVLYGTLAALPLFLQTLIAYTAFQSGVTVSPRGIGAVAGAIFAGRMLGHMSARTMVALGFFLLAGSSFLMGNFDIEISQFNVIVPNLLNGFGAPLVFVPLTTAAVITLRREQMGNATGIFNLFRNIGGSVGTSLIATYSQRFAQVQQNFLAGYYTPENPNYRDALASVQGYLATQSGTVPGAQQTLGVLYRTLTDQASLWAYVDIFQWSGYVCLASLPLAFFLAPAKGKPPAEGIMH</sequence>
<name>A0A5E6M5Y8_9BACT</name>
<dbReference type="PROSITE" id="PS00217">
    <property type="entry name" value="SUGAR_TRANSPORT_2"/>
    <property type="match status" value="1"/>
</dbReference>
<dbReference type="AlphaFoldDB" id="A0A5E6M5Y8"/>
<feature type="transmembrane region" description="Helical" evidence="7">
    <location>
        <begin position="201"/>
        <end position="226"/>
    </location>
</feature>
<dbReference type="GO" id="GO:0005886">
    <property type="term" value="C:plasma membrane"/>
    <property type="evidence" value="ECO:0007669"/>
    <property type="project" value="UniProtKB-SubCell"/>
</dbReference>
<reference evidence="9 10" key="1">
    <citation type="submission" date="2019-09" db="EMBL/GenBank/DDBJ databases">
        <authorList>
            <person name="Cremers G."/>
        </authorList>
    </citation>
    <scope>NUCLEOTIDE SEQUENCE [LARGE SCALE GENOMIC DNA]</scope>
    <source>
        <strain evidence="9">4A</strain>
    </source>
</reference>
<feature type="transmembrane region" description="Helical" evidence="7">
    <location>
        <begin position="232"/>
        <end position="255"/>
    </location>
</feature>
<dbReference type="InterPro" id="IPR036259">
    <property type="entry name" value="MFS_trans_sf"/>
</dbReference>
<keyword evidence="5 7" id="KW-1133">Transmembrane helix</keyword>
<evidence type="ECO:0000313" key="10">
    <source>
        <dbReference type="Proteomes" id="UP000334923"/>
    </source>
</evidence>
<evidence type="ECO:0000256" key="1">
    <source>
        <dbReference type="ARBA" id="ARBA00004651"/>
    </source>
</evidence>
<dbReference type="PROSITE" id="PS50850">
    <property type="entry name" value="MFS"/>
    <property type="match status" value="1"/>
</dbReference>
<accession>A0A5E6M5Y8</accession>
<dbReference type="SUPFAM" id="SSF103473">
    <property type="entry name" value="MFS general substrate transporter"/>
    <property type="match status" value="1"/>
</dbReference>
<feature type="transmembrane region" description="Helical" evidence="7">
    <location>
        <begin position="163"/>
        <end position="181"/>
    </location>
</feature>
<evidence type="ECO:0000256" key="6">
    <source>
        <dbReference type="ARBA" id="ARBA00023136"/>
    </source>
</evidence>
<dbReference type="CDD" id="cd17503">
    <property type="entry name" value="MFS_LmrB_MDR_like"/>
    <property type="match status" value="1"/>
</dbReference>
<keyword evidence="3" id="KW-1003">Cell membrane</keyword>
<feature type="transmembrane region" description="Helical" evidence="7">
    <location>
        <begin position="130"/>
        <end position="151"/>
    </location>
</feature>
<comment type="subcellular location">
    <subcellularLocation>
        <location evidence="1">Cell membrane</location>
        <topology evidence="1">Multi-pass membrane protein</topology>
    </subcellularLocation>
</comment>
<dbReference type="NCBIfam" id="TIGR00711">
    <property type="entry name" value="efflux_EmrB"/>
    <property type="match status" value="1"/>
</dbReference>
<dbReference type="InterPro" id="IPR020846">
    <property type="entry name" value="MFS_dom"/>
</dbReference>
<evidence type="ECO:0000313" key="9">
    <source>
        <dbReference type="EMBL" id="VVM04729.1"/>
    </source>
</evidence>
<keyword evidence="6 7" id="KW-0472">Membrane</keyword>
<dbReference type="InterPro" id="IPR011701">
    <property type="entry name" value="MFS"/>
</dbReference>
<feature type="transmembrane region" description="Helical" evidence="7">
    <location>
        <begin position="299"/>
        <end position="320"/>
    </location>
</feature>
<evidence type="ECO:0000256" key="3">
    <source>
        <dbReference type="ARBA" id="ARBA00022475"/>
    </source>
</evidence>
<dbReference type="Proteomes" id="UP000334923">
    <property type="component" value="Unassembled WGS sequence"/>
</dbReference>
<organism evidence="9 10">
    <name type="scientific">Methylacidimicrobium tartarophylax</name>
    <dbReference type="NCBI Taxonomy" id="1041768"/>
    <lineage>
        <taxon>Bacteria</taxon>
        <taxon>Pseudomonadati</taxon>
        <taxon>Verrucomicrobiota</taxon>
        <taxon>Methylacidimicrobium</taxon>
    </lineage>
</organism>
<gene>
    <name evidence="9" type="primary">NRT</name>
    <name evidence="9" type="synonym">narK</name>
    <name evidence="9" type="synonym">nasA</name>
    <name evidence="9" type="synonym">nrtP</name>
    <name evidence="9" type="ORF">MAMT_00271</name>
</gene>
<feature type="transmembrane region" description="Helical" evidence="7">
    <location>
        <begin position="69"/>
        <end position="89"/>
    </location>
</feature>
<dbReference type="Gene3D" id="1.20.1720.10">
    <property type="entry name" value="Multidrug resistance protein D"/>
    <property type="match status" value="1"/>
</dbReference>
<dbReference type="PANTHER" id="PTHR23501:SF174">
    <property type="entry name" value="MULTIDRUG EXPORT PROTEIN EMRB-RELATED"/>
    <property type="match status" value="1"/>
</dbReference>
<evidence type="ECO:0000256" key="4">
    <source>
        <dbReference type="ARBA" id="ARBA00022692"/>
    </source>
</evidence>
<dbReference type="InterPro" id="IPR004638">
    <property type="entry name" value="EmrB-like"/>
</dbReference>
<evidence type="ECO:0000256" key="7">
    <source>
        <dbReference type="SAM" id="Phobius"/>
    </source>
</evidence>
<feature type="transmembrane region" description="Helical" evidence="7">
    <location>
        <begin position="267"/>
        <end position="287"/>
    </location>
</feature>
<dbReference type="InterPro" id="IPR005829">
    <property type="entry name" value="Sugar_transporter_CS"/>
</dbReference>
<dbReference type="EMBL" id="CABFVA020000010">
    <property type="protein sequence ID" value="VVM04729.1"/>
    <property type="molecule type" value="Genomic_DNA"/>
</dbReference>
<keyword evidence="4 7" id="KW-0812">Transmembrane</keyword>
<feature type="domain" description="Major facilitator superfamily (MFS) profile" evidence="8">
    <location>
        <begin position="1"/>
        <end position="440"/>
    </location>
</feature>
<proteinExistence type="predicted"/>
<protein>
    <submittedName>
        <fullName evidence="9">Partial MFS transporter, NNP family, nitrate/nitrite transporter</fullName>
    </submittedName>
</protein>
<evidence type="ECO:0000256" key="5">
    <source>
        <dbReference type="ARBA" id="ARBA00022989"/>
    </source>
</evidence>